<dbReference type="AlphaFoldDB" id="A0A951UPR2"/>
<accession>A0A951UPR2</accession>
<protein>
    <submittedName>
        <fullName evidence="1">Uncharacterized protein</fullName>
    </submittedName>
</protein>
<dbReference type="Proteomes" id="UP000757435">
    <property type="component" value="Unassembled WGS sequence"/>
</dbReference>
<gene>
    <name evidence="1" type="ORF">KME15_26610</name>
</gene>
<name>A0A951UPR2_9CYAN</name>
<sequence length="481" mass="55747">MKTKETIFVIPTYRLRDVAETIEKYDDNFWANGHAPKIMVFDDSSLANHEKYYPLLEQTKTVNDVFYVGPREKEQFITLLNERLRDRKLESLVRNLFRPSYGGNRNFTLMYTLGHLMVSSDDDMRPDALIETSPESLSSDEVCRGRLFKSCESGFVHRSFDLLTAFEDVLGQQVSQVPDNFEIGELVVDTTMDLETNTTQGYFRENSLLLQQGEISENAVVKMAQTFRTGTNDIDTLDFVHMYLNNESQLSPDELNEVYVLVNFRPVVTNKNWRMDCGVAGYDNQLGLPPFFPTRLRFEDYIYRLWIQQEGIAAAHVDAVQNHVRNNYMRNPLVSEIFNEEISNLLKRKIKDSIYCLDDLGIQFGYMGEVTLQDSEEILQKISAIHQQVVKAANATQDEDRKQSLQLFAENISRVFYGFEPDFFQQNVSRIVDDVVSQFHAALEIWPTLVEICYFQKDRKDLPQVRVENKKLKSRNGRKSA</sequence>
<reference evidence="1" key="1">
    <citation type="submission" date="2021-05" db="EMBL/GenBank/DDBJ databases">
        <authorList>
            <person name="Pietrasiak N."/>
            <person name="Ward R."/>
            <person name="Stajich J.E."/>
            <person name="Kurbessoian T."/>
        </authorList>
    </citation>
    <scope>NUCLEOTIDE SEQUENCE</scope>
    <source>
        <strain evidence="1">UHER 2000/2452</strain>
    </source>
</reference>
<comment type="caution">
    <text evidence="1">The sequence shown here is derived from an EMBL/GenBank/DDBJ whole genome shotgun (WGS) entry which is preliminary data.</text>
</comment>
<evidence type="ECO:0000313" key="2">
    <source>
        <dbReference type="Proteomes" id="UP000757435"/>
    </source>
</evidence>
<reference evidence="1" key="2">
    <citation type="journal article" date="2022" name="Microbiol. Resour. Announc.">
        <title>Metagenome Sequencing to Explore Phylogenomics of Terrestrial Cyanobacteria.</title>
        <authorList>
            <person name="Ward R.D."/>
            <person name="Stajich J.E."/>
            <person name="Johansen J.R."/>
            <person name="Huntemann M."/>
            <person name="Clum A."/>
            <person name="Foster B."/>
            <person name="Foster B."/>
            <person name="Roux S."/>
            <person name="Palaniappan K."/>
            <person name="Varghese N."/>
            <person name="Mukherjee S."/>
            <person name="Reddy T.B.K."/>
            <person name="Daum C."/>
            <person name="Copeland A."/>
            <person name="Chen I.A."/>
            <person name="Ivanova N.N."/>
            <person name="Kyrpides N.C."/>
            <person name="Shapiro N."/>
            <person name="Eloe-Fadrosh E.A."/>
            <person name="Pietrasiak N."/>
        </authorList>
    </citation>
    <scope>NUCLEOTIDE SEQUENCE</scope>
    <source>
        <strain evidence="1">UHER 2000/2452</strain>
    </source>
</reference>
<proteinExistence type="predicted"/>
<evidence type="ECO:0000313" key="1">
    <source>
        <dbReference type="EMBL" id="MBW4662241.1"/>
    </source>
</evidence>
<dbReference type="EMBL" id="JAHHHD010000064">
    <property type="protein sequence ID" value="MBW4662241.1"/>
    <property type="molecule type" value="Genomic_DNA"/>
</dbReference>
<organism evidence="1 2">
    <name type="scientific">Drouetiella hepatica Uher 2000/2452</name>
    <dbReference type="NCBI Taxonomy" id="904376"/>
    <lineage>
        <taxon>Bacteria</taxon>
        <taxon>Bacillati</taxon>
        <taxon>Cyanobacteriota</taxon>
        <taxon>Cyanophyceae</taxon>
        <taxon>Oculatellales</taxon>
        <taxon>Oculatellaceae</taxon>
        <taxon>Drouetiella</taxon>
    </lineage>
</organism>